<comment type="subcellular location">
    <subcellularLocation>
        <location evidence="1">Cell membrane</location>
        <topology evidence="1">Multi-pass membrane protein</topology>
    </subcellularLocation>
</comment>
<evidence type="ECO:0000313" key="9">
    <source>
        <dbReference type="EMBL" id="KAK8859345.1"/>
    </source>
</evidence>
<accession>A0ABR2I8T0</accession>
<gene>
    <name evidence="9" type="ORF">PGQ11_010079</name>
</gene>
<feature type="signal peptide" evidence="7">
    <location>
        <begin position="1"/>
        <end position="20"/>
    </location>
</feature>
<name>A0ABR2I8T0_9PEZI</name>
<comment type="caution">
    <text evidence="9">The sequence shown here is derived from an EMBL/GenBank/DDBJ whole genome shotgun (WGS) entry which is preliminary data.</text>
</comment>
<keyword evidence="7" id="KW-0732">Signal</keyword>
<feature type="domain" description="Cardiolipin synthase N-terminal" evidence="8">
    <location>
        <begin position="50"/>
        <end position="91"/>
    </location>
</feature>
<protein>
    <submittedName>
        <fullName evidence="9">Cardiolipin synthase</fullName>
    </submittedName>
</protein>
<evidence type="ECO:0000256" key="2">
    <source>
        <dbReference type="ARBA" id="ARBA00022475"/>
    </source>
</evidence>
<proteinExistence type="predicted"/>
<keyword evidence="4 6" id="KW-1133">Transmembrane helix</keyword>
<evidence type="ECO:0000256" key="5">
    <source>
        <dbReference type="ARBA" id="ARBA00023136"/>
    </source>
</evidence>
<evidence type="ECO:0000256" key="6">
    <source>
        <dbReference type="SAM" id="Phobius"/>
    </source>
</evidence>
<sequence>MINAAFSMFLQLCLAALAFAAPLADETMKTTGTPMQYGTGGGIIGFIILILDIIACIEVLKSNRTPMQKVIWCLVVILFPIVGMIIYFLFSNRAAHNSGGAYEPLP</sequence>
<feature type="transmembrane region" description="Helical" evidence="6">
    <location>
        <begin position="36"/>
        <end position="57"/>
    </location>
</feature>
<dbReference type="EMBL" id="JAPCWZ010000006">
    <property type="protein sequence ID" value="KAK8859345.1"/>
    <property type="molecule type" value="Genomic_DNA"/>
</dbReference>
<evidence type="ECO:0000256" key="3">
    <source>
        <dbReference type="ARBA" id="ARBA00022692"/>
    </source>
</evidence>
<evidence type="ECO:0000256" key="7">
    <source>
        <dbReference type="SAM" id="SignalP"/>
    </source>
</evidence>
<keyword evidence="10" id="KW-1185">Reference proteome</keyword>
<dbReference type="Pfam" id="PF13396">
    <property type="entry name" value="PLDc_N"/>
    <property type="match status" value="1"/>
</dbReference>
<feature type="transmembrane region" description="Helical" evidence="6">
    <location>
        <begin position="69"/>
        <end position="90"/>
    </location>
</feature>
<evidence type="ECO:0000256" key="1">
    <source>
        <dbReference type="ARBA" id="ARBA00004651"/>
    </source>
</evidence>
<dbReference type="Proteomes" id="UP001390339">
    <property type="component" value="Unassembled WGS sequence"/>
</dbReference>
<organism evidence="9 10">
    <name type="scientific">Apiospora arundinis</name>
    <dbReference type="NCBI Taxonomy" id="335852"/>
    <lineage>
        <taxon>Eukaryota</taxon>
        <taxon>Fungi</taxon>
        <taxon>Dikarya</taxon>
        <taxon>Ascomycota</taxon>
        <taxon>Pezizomycotina</taxon>
        <taxon>Sordariomycetes</taxon>
        <taxon>Xylariomycetidae</taxon>
        <taxon>Amphisphaeriales</taxon>
        <taxon>Apiosporaceae</taxon>
        <taxon>Apiospora</taxon>
    </lineage>
</organism>
<evidence type="ECO:0000313" key="10">
    <source>
        <dbReference type="Proteomes" id="UP001390339"/>
    </source>
</evidence>
<evidence type="ECO:0000259" key="8">
    <source>
        <dbReference type="Pfam" id="PF13396"/>
    </source>
</evidence>
<keyword evidence="3 6" id="KW-0812">Transmembrane</keyword>
<reference evidence="9 10" key="1">
    <citation type="journal article" date="2024" name="IMA Fungus">
        <title>Apiospora arundinis, a panoply of carbohydrate-active enzymes and secondary metabolites.</title>
        <authorList>
            <person name="Sorensen T."/>
            <person name="Petersen C."/>
            <person name="Muurmann A.T."/>
            <person name="Christiansen J.V."/>
            <person name="Brundto M.L."/>
            <person name="Overgaard C.K."/>
            <person name="Boysen A.T."/>
            <person name="Wollenberg R.D."/>
            <person name="Larsen T.O."/>
            <person name="Sorensen J.L."/>
            <person name="Nielsen K.L."/>
            <person name="Sondergaard T.E."/>
        </authorList>
    </citation>
    <scope>NUCLEOTIDE SEQUENCE [LARGE SCALE GENOMIC DNA]</scope>
    <source>
        <strain evidence="9 10">AAU 773</strain>
    </source>
</reference>
<evidence type="ECO:0000256" key="4">
    <source>
        <dbReference type="ARBA" id="ARBA00022989"/>
    </source>
</evidence>
<keyword evidence="5 6" id="KW-0472">Membrane</keyword>
<feature type="chain" id="PRO_5045909469" evidence="7">
    <location>
        <begin position="21"/>
        <end position="106"/>
    </location>
</feature>
<keyword evidence="2" id="KW-1003">Cell membrane</keyword>
<dbReference type="InterPro" id="IPR027379">
    <property type="entry name" value="CLS_N"/>
</dbReference>